<dbReference type="InterPro" id="IPR011051">
    <property type="entry name" value="RmlC_Cupin_sf"/>
</dbReference>
<dbReference type="CDD" id="cd02909">
    <property type="entry name" value="cupin_pirin_N"/>
    <property type="match status" value="1"/>
</dbReference>
<evidence type="ECO:0000256" key="2">
    <source>
        <dbReference type="RuleBase" id="RU003457"/>
    </source>
</evidence>
<dbReference type="AlphaFoldDB" id="A0A0F7SMV2"/>
<feature type="domain" description="Pirin C-terminal" evidence="4">
    <location>
        <begin position="174"/>
        <end position="278"/>
    </location>
</feature>
<dbReference type="Pfam" id="PF05726">
    <property type="entry name" value="Pirin_C"/>
    <property type="match status" value="1"/>
</dbReference>
<reference evidence="5" key="1">
    <citation type="submission" date="2014-08" db="EMBL/GenBank/DDBJ databases">
        <authorList>
            <person name="Sharma Rahul"/>
            <person name="Thines Marco"/>
        </authorList>
    </citation>
    <scope>NUCLEOTIDE SEQUENCE</scope>
</reference>
<dbReference type="InterPro" id="IPR008778">
    <property type="entry name" value="Pirin_C_dom"/>
</dbReference>
<dbReference type="InterPro" id="IPR012093">
    <property type="entry name" value="Pirin"/>
</dbReference>
<dbReference type="EMBL" id="LN483345">
    <property type="protein sequence ID" value="CDZ98402.1"/>
    <property type="molecule type" value="Genomic_DNA"/>
</dbReference>
<dbReference type="PANTHER" id="PTHR13903:SF8">
    <property type="entry name" value="PIRIN"/>
    <property type="match status" value="1"/>
</dbReference>
<name>A0A0F7SMV2_PHARH</name>
<evidence type="ECO:0000256" key="1">
    <source>
        <dbReference type="ARBA" id="ARBA00008416"/>
    </source>
</evidence>
<dbReference type="CDD" id="cd02247">
    <property type="entry name" value="cupin_pirin_C"/>
    <property type="match status" value="1"/>
</dbReference>
<evidence type="ECO:0000259" key="4">
    <source>
        <dbReference type="Pfam" id="PF05726"/>
    </source>
</evidence>
<organism evidence="5">
    <name type="scientific">Phaffia rhodozyma</name>
    <name type="common">Yeast</name>
    <name type="synonym">Xanthophyllomyces dendrorhous</name>
    <dbReference type="NCBI Taxonomy" id="264483"/>
    <lineage>
        <taxon>Eukaryota</taxon>
        <taxon>Fungi</taxon>
        <taxon>Dikarya</taxon>
        <taxon>Basidiomycota</taxon>
        <taxon>Agaricomycotina</taxon>
        <taxon>Tremellomycetes</taxon>
        <taxon>Cystofilobasidiales</taxon>
        <taxon>Mrakiaceae</taxon>
        <taxon>Phaffia</taxon>
    </lineage>
</organism>
<dbReference type="InterPro" id="IPR008698">
    <property type="entry name" value="NDUB7"/>
</dbReference>
<evidence type="ECO:0000313" key="5">
    <source>
        <dbReference type="EMBL" id="CDZ98402.1"/>
    </source>
</evidence>
<dbReference type="GO" id="GO:0005739">
    <property type="term" value="C:mitochondrion"/>
    <property type="evidence" value="ECO:0007669"/>
    <property type="project" value="InterPro"/>
</dbReference>
<protein>
    <submittedName>
        <fullName evidence="5">RmlC-like jelly roll fold</fullName>
    </submittedName>
</protein>
<dbReference type="SUPFAM" id="SSF51182">
    <property type="entry name" value="RmlC-like cupins"/>
    <property type="match status" value="1"/>
</dbReference>
<proteinExistence type="inferred from homology"/>
<dbReference type="Pfam" id="PF02678">
    <property type="entry name" value="Pirin"/>
    <property type="match status" value="1"/>
</dbReference>
<comment type="similarity">
    <text evidence="1 2">Belongs to the pirin family.</text>
</comment>
<dbReference type="PANTHER" id="PTHR13903">
    <property type="entry name" value="PIRIN-RELATED"/>
    <property type="match status" value="1"/>
</dbReference>
<dbReference type="Gene3D" id="2.60.120.10">
    <property type="entry name" value="Jelly Rolls"/>
    <property type="match status" value="2"/>
</dbReference>
<sequence length="424" mass="47256">MTSSRTIVKAVRAIAQAEGAGAVVKRSIGSSSLRSLSPFLMLDEFAVGKDAGFPDHPHRGMATVTYLLEGQFEHEDFAGHRGKLGPGDLQWMIAGRGIVHAEMPVVTKGGVTPRGLQLWIDLPEAEKDCEPDYQEQSAQEISTAHPSEDVEIRVISGESHGVNGKVRHKGGCHYYDIRLKSPTSSVFQTIPQGWTAFIYTLTGSLQIGDQTHPASTTLVLSSQVGQDGVEIKAAQAEGETRFVLIAGEPLNQPVVQHGPFVVTSRAKVIEAFRDYQFFQNGFERAKGWANRSFCILPSNQHVSAYMSPSHDEHEKEKIHRVEYPAIASQEDMKAHRLPLAYRDLCSKHLITLNQCRKAEYFLPWKCHAEKEDWEICQYKDFLRRMRKATRLRAEAKEDGSGPIPLLDTVRTLNAVKAAERNQED</sequence>
<evidence type="ECO:0000259" key="3">
    <source>
        <dbReference type="Pfam" id="PF02678"/>
    </source>
</evidence>
<accession>A0A0F7SMV2</accession>
<dbReference type="Pfam" id="PF05676">
    <property type="entry name" value="NDUF_B7"/>
    <property type="match status" value="1"/>
</dbReference>
<dbReference type="InterPro" id="IPR003829">
    <property type="entry name" value="Pirin_N_dom"/>
</dbReference>
<dbReference type="InterPro" id="IPR014710">
    <property type="entry name" value="RmlC-like_jellyroll"/>
</dbReference>
<feature type="domain" description="Pirin N-terminal" evidence="3">
    <location>
        <begin position="24"/>
        <end position="120"/>
    </location>
</feature>